<reference evidence="2" key="1">
    <citation type="journal article" date="2023" name="Nat. Commun.">
        <title>Diploid and tetraploid genomes of Acorus and the evolution of monocots.</title>
        <authorList>
            <person name="Ma L."/>
            <person name="Liu K.W."/>
            <person name="Li Z."/>
            <person name="Hsiao Y.Y."/>
            <person name="Qi Y."/>
            <person name="Fu T."/>
            <person name="Tang G.D."/>
            <person name="Zhang D."/>
            <person name="Sun W.H."/>
            <person name="Liu D.K."/>
            <person name="Li Y."/>
            <person name="Chen G.Z."/>
            <person name="Liu X.D."/>
            <person name="Liao X.Y."/>
            <person name="Jiang Y.T."/>
            <person name="Yu X."/>
            <person name="Hao Y."/>
            <person name="Huang J."/>
            <person name="Zhao X.W."/>
            <person name="Ke S."/>
            <person name="Chen Y.Y."/>
            <person name="Wu W.L."/>
            <person name="Hsu J.L."/>
            <person name="Lin Y.F."/>
            <person name="Huang M.D."/>
            <person name="Li C.Y."/>
            <person name="Huang L."/>
            <person name="Wang Z.W."/>
            <person name="Zhao X."/>
            <person name="Zhong W.Y."/>
            <person name="Peng D.H."/>
            <person name="Ahmad S."/>
            <person name="Lan S."/>
            <person name="Zhang J.S."/>
            <person name="Tsai W.C."/>
            <person name="Van de Peer Y."/>
            <person name="Liu Z.J."/>
        </authorList>
    </citation>
    <scope>NUCLEOTIDE SEQUENCE</scope>
    <source>
        <strain evidence="2">SCP</strain>
    </source>
</reference>
<protein>
    <recommendedName>
        <fullName evidence="1">Transposase-associated domain-containing protein</fullName>
    </recommendedName>
</protein>
<proteinExistence type="predicted"/>
<reference evidence="2" key="2">
    <citation type="submission" date="2023-06" db="EMBL/GenBank/DDBJ databases">
        <authorList>
            <person name="Ma L."/>
            <person name="Liu K.-W."/>
            <person name="Li Z."/>
            <person name="Hsiao Y.-Y."/>
            <person name="Qi Y."/>
            <person name="Fu T."/>
            <person name="Tang G."/>
            <person name="Zhang D."/>
            <person name="Sun W.-H."/>
            <person name="Liu D.-K."/>
            <person name="Li Y."/>
            <person name="Chen G.-Z."/>
            <person name="Liu X.-D."/>
            <person name="Liao X.-Y."/>
            <person name="Jiang Y.-T."/>
            <person name="Yu X."/>
            <person name="Hao Y."/>
            <person name="Huang J."/>
            <person name="Zhao X.-W."/>
            <person name="Ke S."/>
            <person name="Chen Y.-Y."/>
            <person name="Wu W.-L."/>
            <person name="Hsu J.-L."/>
            <person name="Lin Y.-F."/>
            <person name="Huang M.-D."/>
            <person name="Li C.-Y."/>
            <person name="Huang L."/>
            <person name="Wang Z.-W."/>
            <person name="Zhao X."/>
            <person name="Zhong W.-Y."/>
            <person name="Peng D.-H."/>
            <person name="Ahmad S."/>
            <person name="Lan S."/>
            <person name="Zhang J.-S."/>
            <person name="Tsai W.-C."/>
            <person name="Van De Peer Y."/>
            <person name="Liu Z.-J."/>
        </authorList>
    </citation>
    <scope>NUCLEOTIDE SEQUENCE</scope>
    <source>
        <strain evidence="2">SCP</strain>
        <tissue evidence="2">Leaves</tissue>
    </source>
</reference>
<name>A0AAV9A329_ACOGR</name>
<dbReference type="InterPro" id="IPR029480">
    <property type="entry name" value="Transpos_assoc"/>
</dbReference>
<gene>
    <name evidence="2" type="ORF">QJS04_geneDACA014844</name>
</gene>
<comment type="caution">
    <text evidence="2">The sequence shown here is derived from an EMBL/GenBank/DDBJ whole genome shotgun (WGS) entry which is preliminary data.</text>
</comment>
<dbReference type="EMBL" id="JAUJYN010000015">
    <property type="protein sequence ID" value="KAK1258570.1"/>
    <property type="molecule type" value="Genomic_DNA"/>
</dbReference>
<sequence length="55" mass="6641">MQGPRWSDEYFMGINKFLDFNFEKVGTHGKINCPCTKCSHRLWYDRRIVVDHLLH</sequence>
<evidence type="ECO:0000313" key="3">
    <source>
        <dbReference type="Proteomes" id="UP001179952"/>
    </source>
</evidence>
<accession>A0AAV9A329</accession>
<organism evidence="2 3">
    <name type="scientific">Acorus gramineus</name>
    <name type="common">Dwarf sweet flag</name>
    <dbReference type="NCBI Taxonomy" id="55184"/>
    <lineage>
        <taxon>Eukaryota</taxon>
        <taxon>Viridiplantae</taxon>
        <taxon>Streptophyta</taxon>
        <taxon>Embryophyta</taxon>
        <taxon>Tracheophyta</taxon>
        <taxon>Spermatophyta</taxon>
        <taxon>Magnoliopsida</taxon>
        <taxon>Liliopsida</taxon>
        <taxon>Acoraceae</taxon>
        <taxon>Acorus</taxon>
    </lineage>
</organism>
<dbReference type="AlphaFoldDB" id="A0AAV9A329"/>
<dbReference type="Pfam" id="PF13963">
    <property type="entry name" value="Transpos_assoc"/>
    <property type="match status" value="1"/>
</dbReference>
<evidence type="ECO:0000259" key="1">
    <source>
        <dbReference type="Pfam" id="PF13963"/>
    </source>
</evidence>
<dbReference type="Proteomes" id="UP001179952">
    <property type="component" value="Unassembled WGS sequence"/>
</dbReference>
<evidence type="ECO:0000313" key="2">
    <source>
        <dbReference type="EMBL" id="KAK1258570.1"/>
    </source>
</evidence>
<feature type="domain" description="Transposase-associated" evidence="1">
    <location>
        <begin position="2"/>
        <end position="54"/>
    </location>
</feature>
<keyword evidence="3" id="KW-1185">Reference proteome</keyword>